<reference evidence="2" key="1">
    <citation type="journal article" date="2019" name="Environ. Microbiol.">
        <title>Fungal ecological strategies reflected in gene transcription - a case study of two litter decomposers.</title>
        <authorList>
            <person name="Barbi F."/>
            <person name="Kohler A."/>
            <person name="Barry K."/>
            <person name="Baskaran P."/>
            <person name="Daum C."/>
            <person name="Fauchery L."/>
            <person name="Ihrmark K."/>
            <person name="Kuo A."/>
            <person name="LaButti K."/>
            <person name="Lipzen A."/>
            <person name="Morin E."/>
            <person name="Grigoriev I.V."/>
            <person name="Henrissat B."/>
            <person name="Lindahl B."/>
            <person name="Martin F."/>
        </authorList>
    </citation>
    <scope>NUCLEOTIDE SEQUENCE</scope>
    <source>
        <strain evidence="2">JB14</strain>
    </source>
</reference>
<dbReference type="GO" id="GO:0003824">
    <property type="term" value="F:catalytic activity"/>
    <property type="evidence" value="ECO:0007669"/>
    <property type="project" value="UniProtKB-ARBA"/>
</dbReference>
<protein>
    <submittedName>
        <fullName evidence="2">Uncharacterized protein</fullName>
    </submittedName>
</protein>
<dbReference type="EMBL" id="ML769455">
    <property type="protein sequence ID" value="KAE9400513.1"/>
    <property type="molecule type" value="Genomic_DNA"/>
</dbReference>
<evidence type="ECO:0000313" key="3">
    <source>
        <dbReference type="Proteomes" id="UP000799118"/>
    </source>
</evidence>
<dbReference type="Gene3D" id="2.170.15.10">
    <property type="entry name" value="Proaerolysin, chain A, domain 3"/>
    <property type="match status" value="1"/>
</dbReference>
<name>A0A6A4HRC7_9AGAR</name>
<gene>
    <name evidence="2" type="ORF">BT96DRAFT_1096989</name>
</gene>
<dbReference type="AlphaFoldDB" id="A0A6A4HRC7"/>
<evidence type="ECO:0000313" key="2">
    <source>
        <dbReference type="EMBL" id="KAE9400513.1"/>
    </source>
</evidence>
<dbReference type="Proteomes" id="UP000799118">
    <property type="component" value="Unassembled WGS sequence"/>
</dbReference>
<evidence type="ECO:0000256" key="1">
    <source>
        <dbReference type="SAM" id="MobiDB-lite"/>
    </source>
</evidence>
<feature type="region of interest" description="Disordered" evidence="1">
    <location>
        <begin position="1"/>
        <end position="49"/>
    </location>
</feature>
<proteinExistence type="predicted"/>
<organism evidence="2 3">
    <name type="scientific">Gymnopus androsaceus JB14</name>
    <dbReference type="NCBI Taxonomy" id="1447944"/>
    <lineage>
        <taxon>Eukaryota</taxon>
        <taxon>Fungi</taxon>
        <taxon>Dikarya</taxon>
        <taxon>Basidiomycota</taxon>
        <taxon>Agaricomycotina</taxon>
        <taxon>Agaricomycetes</taxon>
        <taxon>Agaricomycetidae</taxon>
        <taxon>Agaricales</taxon>
        <taxon>Marasmiineae</taxon>
        <taxon>Omphalotaceae</taxon>
        <taxon>Gymnopus</taxon>
    </lineage>
</organism>
<dbReference type="InterPro" id="IPR025157">
    <property type="entry name" value="Hemagglutinin_rpt"/>
</dbReference>
<dbReference type="OrthoDB" id="3236045at2759"/>
<accession>A0A6A4HRC7</accession>
<sequence length="463" mass="50205">MSTPLMDVESPLPPPTTSAPVTTVDIGSPPPPPTTSAPVSTVDVGSPLPPHTMDSAPLTTSNDLWRMGLSPDILRTVLERVSGKSQPGDLKGFWFPTDGERATNYVKSDWTLVETKPAEIVSETKYHQKYTNFEGNQPVTFNFDHSVSVTTGSDYTQTKNWDVSVNAGLPIGTSGAMLGFNAGMSASEVKSKSYSKTVAHAVSFGVEVPPGEGRIVTETTTTTRVPKVYRASIGVRGAVGVIIDPGFWYPNVYWKFHNIEVIPDLFYLVATSEITLASIDTAVDTEIKKIDLKGEAFDFVGHTGYGTVGSDGLTVLSIESLEDMSVSEEPDTVSDDSRLKPNENLGMTISRPGTPNPDVIPASFTGNVHVTIDGFDGKPTIPARDRPRKVQQMNQQFILDVMTSSPPNAVANIQGVLWDPAKSVCRYTIRYDPAKITRITLLDKYVHTSRKISWGGAHMIHFG</sequence>
<dbReference type="Pfam" id="PF13332">
    <property type="entry name" value="Fil_haemagg_2"/>
    <property type="match status" value="1"/>
</dbReference>
<keyword evidence="3" id="KW-1185">Reference proteome</keyword>